<keyword evidence="2" id="KW-1185">Reference proteome</keyword>
<name>A0ABT4ZWH0_9CYAN</name>
<comment type="caution">
    <text evidence="1">The sequence shown here is derived from an EMBL/GenBank/DDBJ whole genome shotgun (WGS) entry which is preliminary data.</text>
</comment>
<evidence type="ECO:0000313" key="1">
    <source>
        <dbReference type="EMBL" id="MDB9443385.1"/>
    </source>
</evidence>
<proteinExistence type="predicted"/>
<gene>
    <name evidence="1" type="ORF">PN497_18760</name>
</gene>
<sequence length="113" mass="13161">MNIDKNDDINQTQQIELYQKILFTGYTDEEIAEIKNFMEMWDKATYPNIANSIVDHADRHGFAGNYLKYLRKAANFNKKGARKKLLPNGAERWNKGNEFLIERNGKIVSYGEN</sequence>
<dbReference type="RefSeq" id="WP_096570241.1">
    <property type="nucleotide sequence ID" value="NZ_JAQMTI010000244.1"/>
</dbReference>
<reference evidence="1 2" key="1">
    <citation type="submission" date="2023-01" db="EMBL/GenBank/DDBJ databases">
        <title>Genomes from the Australian National Cyanobacteria Reference Collection.</title>
        <authorList>
            <person name="Willis A."/>
            <person name="Lee E.M.F."/>
        </authorList>
    </citation>
    <scope>NUCLEOTIDE SEQUENCE [LARGE SCALE GENOMIC DNA]</scope>
    <source>
        <strain evidence="1 2">CS-549</strain>
    </source>
</reference>
<organism evidence="1 2">
    <name type="scientific">Sphaerospermopsis kisseleviana CS-549</name>
    <dbReference type="NCBI Taxonomy" id="3021783"/>
    <lineage>
        <taxon>Bacteria</taxon>
        <taxon>Bacillati</taxon>
        <taxon>Cyanobacteriota</taxon>
        <taxon>Cyanophyceae</taxon>
        <taxon>Nostocales</taxon>
        <taxon>Aphanizomenonaceae</taxon>
        <taxon>Sphaerospermopsis</taxon>
        <taxon>Sphaerospermopsis kisseleviana</taxon>
    </lineage>
</organism>
<dbReference type="Proteomes" id="UP001211711">
    <property type="component" value="Unassembled WGS sequence"/>
</dbReference>
<evidence type="ECO:0000313" key="2">
    <source>
        <dbReference type="Proteomes" id="UP001211711"/>
    </source>
</evidence>
<dbReference type="EMBL" id="JAQMTI010000244">
    <property type="protein sequence ID" value="MDB9443385.1"/>
    <property type="molecule type" value="Genomic_DNA"/>
</dbReference>
<protein>
    <submittedName>
        <fullName evidence="1">Uncharacterized protein</fullName>
    </submittedName>
</protein>
<accession>A0ABT4ZWH0</accession>